<dbReference type="AlphaFoldDB" id="A0AAV2E0T7"/>
<evidence type="ECO:0000259" key="1">
    <source>
        <dbReference type="Pfam" id="PF14392"/>
    </source>
</evidence>
<name>A0AAV2E0T7_9ROSI</name>
<dbReference type="Proteomes" id="UP001497516">
    <property type="component" value="Chromosome 3"/>
</dbReference>
<dbReference type="EMBL" id="OZ034816">
    <property type="protein sequence ID" value="CAL1379165.1"/>
    <property type="molecule type" value="Genomic_DNA"/>
</dbReference>
<evidence type="ECO:0000313" key="3">
    <source>
        <dbReference type="Proteomes" id="UP001497516"/>
    </source>
</evidence>
<dbReference type="InterPro" id="IPR040256">
    <property type="entry name" value="At4g02000-like"/>
</dbReference>
<sequence length="148" mass="16822">MDYKQAAMGGPWLIGNHYITVRAWRKGFDARSAEVATTRVWARFLELPVEFINREAVERIASRIGRPVCVDRAIVSGACTKFGRAFMEVDLTKPLLGQCKVEDKTYHVEYEGLDNICTECGMYGHSKTSCPTLRKQAREHRLSHHLPP</sequence>
<gene>
    <name evidence="2" type="ORF">LTRI10_LOCUS20704</name>
</gene>
<dbReference type="PANTHER" id="PTHR31286:SF99">
    <property type="entry name" value="DUF4283 DOMAIN-CONTAINING PROTEIN"/>
    <property type="match status" value="1"/>
</dbReference>
<evidence type="ECO:0000313" key="2">
    <source>
        <dbReference type="EMBL" id="CAL1379165.1"/>
    </source>
</evidence>
<dbReference type="InterPro" id="IPR025836">
    <property type="entry name" value="Zn_knuckle_CX2CX4HX4C"/>
</dbReference>
<feature type="domain" description="Zinc knuckle CX2CX4HX4C" evidence="1">
    <location>
        <begin position="89"/>
        <end position="131"/>
    </location>
</feature>
<dbReference type="Pfam" id="PF14392">
    <property type="entry name" value="zf-CCHC_4"/>
    <property type="match status" value="1"/>
</dbReference>
<accession>A0AAV2E0T7</accession>
<proteinExistence type="predicted"/>
<protein>
    <recommendedName>
        <fullName evidence="1">Zinc knuckle CX2CX4HX4C domain-containing protein</fullName>
    </recommendedName>
</protein>
<dbReference type="PANTHER" id="PTHR31286">
    <property type="entry name" value="GLYCINE-RICH CELL WALL STRUCTURAL PROTEIN 1.8-LIKE"/>
    <property type="match status" value="1"/>
</dbReference>
<reference evidence="2 3" key="1">
    <citation type="submission" date="2024-04" db="EMBL/GenBank/DDBJ databases">
        <authorList>
            <person name="Fracassetti M."/>
        </authorList>
    </citation>
    <scope>NUCLEOTIDE SEQUENCE [LARGE SCALE GENOMIC DNA]</scope>
</reference>
<organism evidence="2 3">
    <name type="scientific">Linum trigynum</name>
    <dbReference type="NCBI Taxonomy" id="586398"/>
    <lineage>
        <taxon>Eukaryota</taxon>
        <taxon>Viridiplantae</taxon>
        <taxon>Streptophyta</taxon>
        <taxon>Embryophyta</taxon>
        <taxon>Tracheophyta</taxon>
        <taxon>Spermatophyta</taxon>
        <taxon>Magnoliopsida</taxon>
        <taxon>eudicotyledons</taxon>
        <taxon>Gunneridae</taxon>
        <taxon>Pentapetalae</taxon>
        <taxon>rosids</taxon>
        <taxon>fabids</taxon>
        <taxon>Malpighiales</taxon>
        <taxon>Linaceae</taxon>
        <taxon>Linum</taxon>
    </lineage>
</organism>
<keyword evidence="3" id="KW-1185">Reference proteome</keyword>